<feature type="domain" description="Cytochrome c" evidence="5">
    <location>
        <begin position="714"/>
        <end position="893"/>
    </location>
</feature>
<evidence type="ECO:0000313" key="7">
    <source>
        <dbReference type="Proteomes" id="UP000315017"/>
    </source>
</evidence>
<keyword evidence="1 3" id="KW-0479">Metal-binding</keyword>
<evidence type="ECO:0000256" key="3">
    <source>
        <dbReference type="PROSITE-ProRule" id="PRU00433"/>
    </source>
</evidence>
<evidence type="ECO:0000256" key="2">
    <source>
        <dbReference type="ARBA" id="ARBA00023004"/>
    </source>
</evidence>
<keyword evidence="7" id="KW-1185">Reference proteome</keyword>
<dbReference type="GO" id="GO:0020037">
    <property type="term" value="F:heme binding"/>
    <property type="evidence" value="ECO:0007669"/>
    <property type="project" value="InterPro"/>
</dbReference>
<dbReference type="PROSITE" id="PS51007">
    <property type="entry name" value="CYTC"/>
    <property type="match status" value="1"/>
</dbReference>
<organism evidence="6 7">
    <name type="scientific">Anatilimnocola aggregata</name>
    <dbReference type="NCBI Taxonomy" id="2528021"/>
    <lineage>
        <taxon>Bacteria</taxon>
        <taxon>Pseudomonadati</taxon>
        <taxon>Planctomycetota</taxon>
        <taxon>Planctomycetia</taxon>
        <taxon>Pirellulales</taxon>
        <taxon>Pirellulaceae</taxon>
        <taxon>Anatilimnocola</taxon>
    </lineage>
</organism>
<keyword evidence="2 3" id="KW-0408">Iron</keyword>
<dbReference type="InterPro" id="IPR009056">
    <property type="entry name" value="Cyt_c-like_dom"/>
</dbReference>
<feature type="region of interest" description="Disordered" evidence="4">
    <location>
        <begin position="368"/>
        <end position="393"/>
    </location>
</feature>
<sequence length="1017" mass="111971">MQLCLTRVWLATVIACCLAGTSRGQESKRYAGVLSLDVPAIGTDSSVVYDYPIVYVRAPRTKADGRAKWAEVGDPRSMEPGAPLVLLQPNGTEEVLVPVTEKESIADPAVSFDGQWVYYAKMHDALGHHGADIYKVHVPTRTTVQLTGQQFTPNTGVAEWSKSQLPPWGVYNLGPCPLPGGKLAFVSDRHAYKAANPGYAPNALALQLFVMNDDGSNVECIGHLNLGMALHPVVLKDGRIMFSSLESQGLRSHHLWGVWSIHPDGTRWGPLLSAFEIGNGTADSTHFQTQLSDGSIVAESYYNLNNFGFGTYLKFPLSVPDGYASFGPGYKPHERNAKVRHGRHSDGRPIHIQFPFSPHGMESLTPFVLKGDWPSQPSDPKDNNSPRLGKFTHPAAAPDNHLLTAYSAGSLNSFTRYKPGFDSGIYLIKSGVPIDEPAQMRLIKNDPNFHEQWPRALAPYKRIYGIDEPARLEPLANDGKQSPHLPAGSPFGLVGTSSLYKRESYPYGAVPPGKVTAEYAGEKDRTGYKGFDSSHNWTVQGSDAGLYSNDEIHAIRIVALEPTSDVKGRGRTYYNHAKERMRILGEVPVRKFAGGKQPLDPDGNPDTSFLLKLPADIAWTFQTLNRDGMVLNSAQTWHQVRAGEIRTDCGGCHAHSQQPTRFEDTAAARKDYSLFDLTQRSPLLTSKQFDETKKKWDTADESGLRHEAGVKNVEYHRDIKPIFARSCVACHTKESNEPAGNLVLDEDEIVKAKNPSGLGFDINLPASYARLAADAKGQWGHKPWHRHGWRGESASRYVTMMQSRRSLLIWKVYGKRLDGWQNEDMPYETTPGDVKSMTLRGELVDPTSQVLEIAHLAFLGSSMPPPEAVKAGKVQPLSDEDRRTLVRWIDLGCPIDLQFEGDPKKRTGWLVDDQRPTLTLTLDDSGKDKSPSRILIGMHDYGSGLDQASLQVKADFEIAGIAANENLAASFKLAGDGVWELPLGSSLANLKTARISIEIKDKQGNTSRLERTMALGS</sequence>
<gene>
    <name evidence="6" type="ORF">ETAA8_21680</name>
</gene>
<keyword evidence="3" id="KW-0349">Heme</keyword>
<evidence type="ECO:0000256" key="4">
    <source>
        <dbReference type="SAM" id="MobiDB-lite"/>
    </source>
</evidence>
<dbReference type="RefSeq" id="WP_145087958.1">
    <property type="nucleotide sequence ID" value="NZ_CP036274.1"/>
</dbReference>
<dbReference type="InterPro" id="IPR011042">
    <property type="entry name" value="6-blade_b-propeller_TolB-like"/>
</dbReference>
<evidence type="ECO:0000259" key="5">
    <source>
        <dbReference type="PROSITE" id="PS51007"/>
    </source>
</evidence>
<dbReference type="Pfam" id="PF18582">
    <property type="entry name" value="HZS_alpha"/>
    <property type="match status" value="1"/>
</dbReference>
<dbReference type="GO" id="GO:0046872">
    <property type="term" value="F:metal ion binding"/>
    <property type="evidence" value="ECO:0007669"/>
    <property type="project" value="UniProtKB-KW"/>
</dbReference>
<dbReference type="KEGG" id="aagg:ETAA8_21680"/>
<proteinExistence type="predicted"/>
<dbReference type="Gene3D" id="2.120.10.30">
    <property type="entry name" value="TolB, C-terminal domain"/>
    <property type="match status" value="1"/>
</dbReference>
<dbReference type="AlphaFoldDB" id="A0A517YA40"/>
<reference evidence="6 7" key="1">
    <citation type="submission" date="2019-02" db="EMBL/GenBank/DDBJ databases">
        <title>Deep-cultivation of Planctomycetes and their phenomic and genomic characterization uncovers novel biology.</title>
        <authorList>
            <person name="Wiegand S."/>
            <person name="Jogler M."/>
            <person name="Boedeker C."/>
            <person name="Pinto D."/>
            <person name="Vollmers J."/>
            <person name="Rivas-Marin E."/>
            <person name="Kohn T."/>
            <person name="Peeters S.H."/>
            <person name="Heuer A."/>
            <person name="Rast P."/>
            <person name="Oberbeckmann S."/>
            <person name="Bunk B."/>
            <person name="Jeske O."/>
            <person name="Meyerdierks A."/>
            <person name="Storesund J.E."/>
            <person name="Kallscheuer N."/>
            <person name="Luecker S."/>
            <person name="Lage O.M."/>
            <person name="Pohl T."/>
            <person name="Merkel B.J."/>
            <person name="Hornburger P."/>
            <person name="Mueller R.-W."/>
            <person name="Bruemmer F."/>
            <person name="Labrenz M."/>
            <person name="Spormann A.M."/>
            <person name="Op den Camp H."/>
            <person name="Overmann J."/>
            <person name="Amann R."/>
            <person name="Jetten M.S.M."/>
            <person name="Mascher T."/>
            <person name="Medema M.H."/>
            <person name="Devos D.P."/>
            <person name="Kaster A.-K."/>
            <person name="Ovreas L."/>
            <person name="Rohde M."/>
            <person name="Galperin M.Y."/>
            <person name="Jogler C."/>
        </authorList>
    </citation>
    <scope>NUCLEOTIDE SEQUENCE [LARGE SCALE GENOMIC DNA]</scope>
    <source>
        <strain evidence="6 7">ETA_A8</strain>
    </source>
</reference>
<accession>A0A517YA40</accession>
<dbReference type="SUPFAM" id="SSF82171">
    <property type="entry name" value="DPP6 N-terminal domain-like"/>
    <property type="match status" value="1"/>
</dbReference>
<evidence type="ECO:0000256" key="1">
    <source>
        <dbReference type="ARBA" id="ARBA00022723"/>
    </source>
</evidence>
<dbReference type="OrthoDB" id="221261at2"/>
<dbReference type="EMBL" id="CP036274">
    <property type="protein sequence ID" value="QDU27084.1"/>
    <property type="molecule type" value="Genomic_DNA"/>
</dbReference>
<name>A0A517YA40_9BACT</name>
<dbReference type="Proteomes" id="UP000315017">
    <property type="component" value="Chromosome"/>
</dbReference>
<dbReference type="GO" id="GO:0009055">
    <property type="term" value="F:electron transfer activity"/>
    <property type="evidence" value="ECO:0007669"/>
    <property type="project" value="InterPro"/>
</dbReference>
<protein>
    <recommendedName>
        <fullName evidence="5">Cytochrome c domain-containing protein</fullName>
    </recommendedName>
</protein>
<dbReference type="InterPro" id="IPR040698">
    <property type="entry name" value="HZS_alpha_mid"/>
</dbReference>
<evidence type="ECO:0000313" key="6">
    <source>
        <dbReference type="EMBL" id="QDU27084.1"/>
    </source>
</evidence>